<evidence type="ECO:0000256" key="1">
    <source>
        <dbReference type="SAM" id="SignalP"/>
    </source>
</evidence>
<evidence type="ECO:0000313" key="3">
    <source>
        <dbReference type="EMBL" id="QDV43202.1"/>
    </source>
</evidence>
<feature type="chain" id="PRO_5022237107" description="LTD domain-containing protein" evidence="1">
    <location>
        <begin position="24"/>
        <end position="264"/>
    </location>
</feature>
<reference evidence="3 4" key="1">
    <citation type="submission" date="2019-03" db="EMBL/GenBank/DDBJ databases">
        <title>Deep-cultivation of Planctomycetes and their phenomic and genomic characterization uncovers novel biology.</title>
        <authorList>
            <person name="Wiegand S."/>
            <person name="Jogler M."/>
            <person name="Boedeker C."/>
            <person name="Pinto D."/>
            <person name="Vollmers J."/>
            <person name="Rivas-Marin E."/>
            <person name="Kohn T."/>
            <person name="Peeters S.H."/>
            <person name="Heuer A."/>
            <person name="Rast P."/>
            <person name="Oberbeckmann S."/>
            <person name="Bunk B."/>
            <person name="Jeske O."/>
            <person name="Meyerdierks A."/>
            <person name="Storesund J.E."/>
            <person name="Kallscheuer N."/>
            <person name="Luecker S."/>
            <person name="Lage O.M."/>
            <person name="Pohl T."/>
            <person name="Merkel B.J."/>
            <person name="Hornburger P."/>
            <person name="Mueller R.-W."/>
            <person name="Bruemmer F."/>
            <person name="Labrenz M."/>
            <person name="Spormann A.M."/>
            <person name="Op den Camp H."/>
            <person name="Overmann J."/>
            <person name="Amann R."/>
            <person name="Jetten M.S.M."/>
            <person name="Mascher T."/>
            <person name="Medema M.H."/>
            <person name="Devos D.P."/>
            <person name="Kaster A.-K."/>
            <person name="Ovreas L."/>
            <person name="Rohde M."/>
            <person name="Galperin M.Y."/>
            <person name="Jogler C."/>
        </authorList>
    </citation>
    <scope>NUCLEOTIDE SEQUENCE [LARGE SCALE GENOMIC DNA]</scope>
    <source>
        <strain evidence="3 4">Enr13</strain>
    </source>
</reference>
<feature type="domain" description="LTD" evidence="2">
    <location>
        <begin position="15"/>
        <end position="167"/>
    </location>
</feature>
<sequence length="264" mass="27978" precursor="true">MLARSFQFSVLVAFLFGAANANAGLVISEVMYNPIQGDSDIPQFAYEWIEIANFGSSSVDLSDYELALQIQDPSDLADSGVELSFGPLTGNLASNSSLVLYAAEYPFDDGLNIDIIANDQLLVSLGLDSSNSLGLEPWQSLSDQLNTGSLSLHLTSTSVPDSFSLNNFNTDTSWPTPEPGHSIFLDNLSGTQGSDWLATTSENLVATNNFGLSGTEAGNFGSPGLVQFPAGPPATVPEPTSLAIFAGLICGTVGLRRRRSRRES</sequence>
<dbReference type="Pfam" id="PF00932">
    <property type="entry name" value="LTD"/>
    <property type="match status" value="1"/>
</dbReference>
<dbReference type="InterPro" id="IPR013424">
    <property type="entry name" value="Ice-binding_C"/>
</dbReference>
<dbReference type="InterPro" id="IPR001322">
    <property type="entry name" value="Lamin_tail_dom"/>
</dbReference>
<dbReference type="Proteomes" id="UP000319004">
    <property type="component" value="Chromosome"/>
</dbReference>
<accession>A0A518HQS6</accession>
<keyword evidence="4" id="KW-1185">Reference proteome</keyword>
<dbReference type="RefSeq" id="WP_197456030.1">
    <property type="nucleotide sequence ID" value="NZ_CP037423.1"/>
</dbReference>
<feature type="signal peptide" evidence="1">
    <location>
        <begin position="1"/>
        <end position="23"/>
    </location>
</feature>
<name>A0A518HQS6_9BACT</name>
<keyword evidence="1" id="KW-0732">Signal</keyword>
<organism evidence="3 4">
    <name type="scientific">Stieleria neptunia</name>
    <dbReference type="NCBI Taxonomy" id="2527979"/>
    <lineage>
        <taxon>Bacteria</taxon>
        <taxon>Pseudomonadati</taxon>
        <taxon>Planctomycetota</taxon>
        <taxon>Planctomycetia</taxon>
        <taxon>Pirellulales</taxon>
        <taxon>Pirellulaceae</taxon>
        <taxon>Stieleria</taxon>
    </lineage>
</organism>
<evidence type="ECO:0000259" key="2">
    <source>
        <dbReference type="PROSITE" id="PS51841"/>
    </source>
</evidence>
<dbReference type="AlphaFoldDB" id="A0A518HQS6"/>
<proteinExistence type="predicted"/>
<protein>
    <recommendedName>
        <fullName evidence="2">LTD domain-containing protein</fullName>
    </recommendedName>
</protein>
<dbReference type="EMBL" id="CP037423">
    <property type="protein sequence ID" value="QDV43202.1"/>
    <property type="molecule type" value="Genomic_DNA"/>
</dbReference>
<dbReference type="PROSITE" id="PS51841">
    <property type="entry name" value="LTD"/>
    <property type="match status" value="1"/>
</dbReference>
<dbReference type="KEGG" id="snep:Enr13x_30570"/>
<gene>
    <name evidence="3" type="ORF">Enr13x_30570</name>
</gene>
<evidence type="ECO:0000313" key="4">
    <source>
        <dbReference type="Proteomes" id="UP000319004"/>
    </source>
</evidence>
<dbReference type="NCBIfam" id="TIGR02595">
    <property type="entry name" value="PEP_CTERM"/>
    <property type="match status" value="1"/>
</dbReference>